<dbReference type="AlphaFoldDB" id="A0A6M3L644"/>
<reference evidence="1" key="1">
    <citation type="submission" date="2020-03" db="EMBL/GenBank/DDBJ databases">
        <title>The deep terrestrial virosphere.</title>
        <authorList>
            <person name="Holmfeldt K."/>
            <person name="Nilsson E."/>
            <person name="Simone D."/>
            <person name="Lopez-Fernandez M."/>
            <person name="Wu X."/>
            <person name="de Brujin I."/>
            <person name="Lundin D."/>
            <person name="Andersson A."/>
            <person name="Bertilsson S."/>
            <person name="Dopson M."/>
        </authorList>
    </citation>
    <scope>NUCLEOTIDE SEQUENCE</scope>
    <source>
        <strain evidence="1">MM415B02511</strain>
    </source>
</reference>
<gene>
    <name evidence="1" type="ORF">MM415B02511_0005</name>
</gene>
<protein>
    <submittedName>
        <fullName evidence="1">Uncharacterized protein</fullName>
    </submittedName>
</protein>
<sequence length="126" mass="14072">MQDTCIPNECRLFDLLGGTVNQCPNFQESWWTPENSGKPILVKDCAPRRTFLMVQDLSNRMVGVQKASEQSRNLSAKVQVLQEALGKNLSTGLTQALNAITCELKTHINKEIENIKNILAITDGER</sequence>
<organism evidence="1">
    <name type="scientific">viral metagenome</name>
    <dbReference type="NCBI Taxonomy" id="1070528"/>
    <lineage>
        <taxon>unclassified sequences</taxon>
        <taxon>metagenomes</taxon>
        <taxon>organismal metagenomes</taxon>
    </lineage>
</organism>
<name>A0A6M3L644_9ZZZZ</name>
<evidence type="ECO:0000313" key="1">
    <source>
        <dbReference type="EMBL" id="QJA89749.1"/>
    </source>
</evidence>
<dbReference type="EMBL" id="MT142866">
    <property type="protein sequence ID" value="QJA89749.1"/>
    <property type="molecule type" value="Genomic_DNA"/>
</dbReference>
<proteinExistence type="predicted"/>
<accession>A0A6M3L644</accession>